<comment type="caution">
    <text evidence="2">The sequence shown here is derived from an EMBL/GenBank/DDBJ whole genome shotgun (WGS) entry which is preliminary data.</text>
</comment>
<dbReference type="AlphaFoldDB" id="A0A8H6L0A8"/>
<feature type="domain" description="Fido" evidence="1">
    <location>
        <begin position="1"/>
        <end position="128"/>
    </location>
</feature>
<dbReference type="PANTHER" id="PTHR39426:SF1">
    <property type="entry name" value="HOMOLOGY TO DEATH-ON-CURING PROTEIN OF PHAGE P1"/>
    <property type="match status" value="1"/>
</dbReference>
<gene>
    <name evidence="2" type="ORF">HO133_000032</name>
</gene>
<reference evidence="2 3" key="1">
    <citation type="journal article" date="2020" name="Genomics">
        <title>Complete, high-quality genomes from long-read metagenomic sequencing of two wolf lichen thalli reveals enigmatic genome architecture.</title>
        <authorList>
            <person name="McKenzie S.K."/>
            <person name="Walston R.F."/>
            <person name="Allen J.L."/>
        </authorList>
    </citation>
    <scope>NUCLEOTIDE SEQUENCE [LARGE SCALE GENOMIC DNA]</scope>
    <source>
        <strain evidence="2">WasteWater1</strain>
    </source>
</reference>
<evidence type="ECO:0000259" key="1">
    <source>
        <dbReference type="PROSITE" id="PS51459"/>
    </source>
</evidence>
<dbReference type="InterPro" id="IPR036597">
    <property type="entry name" value="Fido-like_dom_sf"/>
</dbReference>
<dbReference type="InterPro" id="IPR003812">
    <property type="entry name" value="Fido"/>
</dbReference>
<dbReference type="NCBIfam" id="TIGR01550">
    <property type="entry name" value="DOC_P1"/>
    <property type="match status" value="1"/>
</dbReference>
<dbReference type="SUPFAM" id="SSF140931">
    <property type="entry name" value="Fic-like"/>
    <property type="match status" value="1"/>
</dbReference>
<organism evidence="2 3">
    <name type="scientific">Letharia lupina</name>
    <dbReference type="NCBI Taxonomy" id="560253"/>
    <lineage>
        <taxon>Eukaryota</taxon>
        <taxon>Fungi</taxon>
        <taxon>Dikarya</taxon>
        <taxon>Ascomycota</taxon>
        <taxon>Pezizomycotina</taxon>
        <taxon>Lecanoromycetes</taxon>
        <taxon>OSLEUM clade</taxon>
        <taxon>Lecanoromycetidae</taxon>
        <taxon>Lecanorales</taxon>
        <taxon>Lecanorineae</taxon>
        <taxon>Parmeliaceae</taxon>
        <taxon>Letharia</taxon>
    </lineage>
</organism>
<sequence>MALVLRFLKPYQVKALNKLVEKGASFVHSEAMLESAIYSPSNHQHYSKENDLATLAAVQSCALIKNHPFLNGNKRTALLAANLFLLQNGKALQRDPYRAEANDSITQAHGQIAEGNMDHAAVADVYRACMTAATTVDLTQAASLIEDENKPPSDSQK</sequence>
<dbReference type="Proteomes" id="UP000593566">
    <property type="component" value="Unassembled WGS sequence"/>
</dbReference>
<accession>A0A8H6L0A8</accession>
<dbReference type="GO" id="GO:0016301">
    <property type="term" value="F:kinase activity"/>
    <property type="evidence" value="ECO:0007669"/>
    <property type="project" value="InterPro"/>
</dbReference>
<dbReference type="Pfam" id="PF02661">
    <property type="entry name" value="Fic"/>
    <property type="match status" value="1"/>
</dbReference>
<dbReference type="Gene3D" id="1.20.120.1870">
    <property type="entry name" value="Fic/DOC protein, Fido domain"/>
    <property type="match status" value="1"/>
</dbReference>
<keyword evidence="3" id="KW-1185">Reference proteome</keyword>
<protein>
    <recommendedName>
        <fullName evidence="1">Fido domain-containing protein</fullName>
    </recommendedName>
</protein>
<dbReference type="PANTHER" id="PTHR39426">
    <property type="entry name" value="HOMOLOGY TO DEATH-ON-CURING PROTEIN OF PHAGE P1"/>
    <property type="match status" value="1"/>
</dbReference>
<dbReference type="EMBL" id="JACCJB010000001">
    <property type="protein sequence ID" value="KAF6230773.1"/>
    <property type="molecule type" value="Genomic_DNA"/>
</dbReference>
<proteinExistence type="predicted"/>
<dbReference type="RefSeq" id="XP_037157846.1">
    <property type="nucleotide sequence ID" value="XM_037290972.1"/>
</dbReference>
<dbReference type="InterPro" id="IPR006440">
    <property type="entry name" value="Doc"/>
</dbReference>
<evidence type="ECO:0000313" key="2">
    <source>
        <dbReference type="EMBL" id="KAF6230773.1"/>
    </source>
</evidence>
<dbReference type="GeneID" id="59328451"/>
<name>A0A8H6L0A8_9LECA</name>
<evidence type="ECO:0000313" key="3">
    <source>
        <dbReference type="Proteomes" id="UP000593566"/>
    </source>
</evidence>
<dbReference type="InterPro" id="IPR053737">
    <property type="entry name" value="Type_II_TA_Toxin"/>
</dbReference>
<dbReference type="PROSITE" id="PS51459">
    <property type="entry name" value="FIDO"/>
    <property type="match status" value="1"/>
</dbReference>